<keyword evidence="9" id="KW-0694">RNA-binding</keyword>
<evidence type="ECO:0000256" key="3">
    <source>
        <dbReference type="ARBA" id="ARBA00021330"/>
    </source>
</evidence>
<evidence type="ECO:0000256" key="12">
    <source>
        <dbReference type="ARBA" id="ARBA00048418"/>
    </source>
</evidence>
<keyword evidence="4 14" id="KW-0489">Methyltransferase</keyword>
<keyword evidence="8" id="KW-0460">Magnesium</keyword>
<dbReference type="PANTHER" id="PTHR21404">
    <property type="entry name" value="HEN1"/>
    <property type="match status" value="1"/>
</dbReference>
<protein>
    <recommendedName>
        <fullName evidence="3">Small RNA 2'-O-methyltransferase</fullName>
        <ecNumber evidence="11">2.1.1.386</ecNumber>
    </recommendedName>
</protein>
<dbReference type="GO" id="GO:0003723">
    <property type="term" value="F:RNA binding"/>
    <property type="evidence" value="ECO:0007669"/>
    <property type="project" value="UniProtKB-KW"/>
</dbReference>
<dbReference type="PANTHER" id="PTHR21404:SF3">
    <property type="entry name" value="SMALL RNA 2'-O-METHYLTRANSFERASE"/>
    <property type="match status" value="1"/>
</dbReference>
<feature type="compositionally biased region" description="Acidic residues" evidence="13">
    <location>
        <begin position="379"/>
        <end position="391"/>
    </location>
</feature>
<dbReference type="EMBL" id="CM002911">
    <property type="protein sequence ID" value="KMY93099.1"/>
    <property type="molecule type" value="Genomic_DNA"/>
</dbReference>
<evidence type="ECO:0000256" key="11">
    <source>
        <dbReference type="ARBA" id="ARBA00035025"/>
    </source>
</evidence>
<dbReference type="GO" id="GO:0030422">
    <property type="term" value="P:siRNA processing"/>
    <property type="evidence" value="ECO:0007669"/>
    <property type="project" value="EnsemblMetazoa"/>
</dbReference>
<evidence type="ECO:0000256" key="13">
    <source>
        <dbReference type="SAM" id="MobiDB-lite"/>
    </source>
</evidence>
<evidence type="ECO:0000256" key="9">
    <source>
        <dbReference type="ARBA" id="ARBA00022884"/>
    </source>
</evidence>
<reference evidence="14" key="2">
    <citation type="submission" date="2014-06" db="EMBL/GenBank/DDBJ databases">
        <authorList>
            <person name="Hu T."/>
            <person name="Eisen M.B."/>
            <person name="Thornton K.R."/>
            <person name="Andolfatto P."/>
        </authorList>
    </citation>
    <scope>NUCLEOTIDE SEQUENCE</scope>
    <source>
        <strain evidence="14">W501</strain>
    </source>
</reference>
<reference evidence="14" key="3">
    <citation type="submission" date="2015-04" db="EMBL/GenBank/DDBJ databases">
        <authorList>
            <consortium name="FlyBase"/>
        </authorList>
    </citation>
    <scope>NUCLEOTIDE SEQUENCE</scope>
    <source>
        <strain evidence="14">W501</strain>
    </source>
</reference>
<keyword evidence="7" id="KW-0479">Metal-binding</keyword>
<dbReference type="Bgee" id="FBgn0187066">
    <property type="expression patterns" value="Expressed in male reproductive system and 3 other cell types or tissues"/>
</dbReference>
<organism evidence="14">
    <name type="scientific">Drosophila simulans</name>
    <name type="common">Fruit fly</name>
    <dbReference type="NCBI Taxonomy" id="7240"/>
    <lineage>
        <taxon>Eukaryota</taxon>
        <taxon>Metazoa</taxon>
        <taxon>Ecdysozoa</taxon>
        <taxon>Arthropoda</taxon>
        <taxon>Hexapoda</taxon>
        <taxon>Insecta</taxon>
        <taxon>Pterygota</taxon>
        <taxon>Neoptera</taxon>
        <taxon>Endopterygota</taxon>
        <taxon>Diptera</taxon>
        <taxon>Brachycera</taxon>
        <taxon>Muscomorpha</taxon>
        <taxon>Ephydroidea</taxon>
        <taxon>Drosophilidae</taxon>
        <taxon>Drosophila</taxon>
        <taxon>Sophophora</taxon>
    </lineage>
</organism>
<dbReference type="GO" id="GO:0005737">
    <property type="term" value="C:cytoplasm"/>
    <property type="evidence" value="ECO:0007669"/>
    <property type="project" value="TreeGrafter"/>
</dbReference>
<keyword evidence="5 14" id="KW-0808">Transferase</keyword>
<dbReference type="Gene3D" id="3.40.50.150">
    <property type="entry name" value="Vaccinia Virus protein VP39"/>
    <property type="match status" value="1"/>
</dbReference>
<evidence type="ECO:0000256" key="2">
    <source>
        <dbReference type="ARBA" id="ARBA00009026"/>
    </source>
</evidence>
<dbReference type="KEGG" id="dsi:Dsimw501_GD15398"/>
<sequence>MFSHKFSCGSLTKMTEAGITFDPPVYEQRYCATIQIMEDARWKDQIKKVVEFGCAEMRFFQLMRRIETIEHIGLVDIDESLLRRNSTSVNPLVSDYVRSRASPLKVQIMQGNVADSSEELRDTDAVIAIELIEHVYDDVLAKIPVNIFGFMQPKLVVFSTPNSDFNVIFTRFNPLLPNGFRHEDHKFEWSRDEFKNWCLGIVEKYPNYVFSLTGVGNPPKEFESVGHVSQIAIFVRKDMLEMQLVNPLVSNPNIDKESTPYKLIHAVEYPFYVDTRTEKEKLWTEVQIELQRFKRHFKSSEIEEDTYQDTCNMPIAVLLDHLDYMGATKELIEELLLENNLKVENECVLIVSSDEESEWSEPYEFSNRSSQDTALVDQEREEECWDQEPES</sequence>
<dbReference type="InterPro" id="IPR029063">
    <property type="entry name" value="SAM-dependent_MTases_sf"/>
</dbReference>
<dbReference type="GO" id="GO:0010526">
    <property type="term" value="P:transposable element silencing"/>
    <property type="evidence" value="ECO:0007669"/>
    <property type="project" value="EnsemblMetazoa"/>
</dbReference>
<dbReference type="GO" id="GO:0090486">
    <property type="term" value="F:small RNA 2'-O-methyltransferase activity"/>
    <property type="evidence" value="ECO:0007669"/>
    <property type="project" value="UniProtKB-EC"/>
</dbReference>
<dbReference type="GO" id="GO:0001510">
    <property type="term" value="P:RNA methylation"/>
    <property type="evidence" value="ECO:0007669"/>
    <property type="project" value="EnsemblMetazoa"/>
</dbReference>
<dbReference type="OrthoDB" id="2154311at2759"/>
<dbReference type="EC" id="2.1.1.386" evidence="11"/>
<comment type="similarity">
    <text evidence="2">Belongs to the methyltransferase superfamily. HEN1 family.</text>
</comment>
<evidence type="ECO:0000256" key="8">
    <source>
        <dbReference type="ARBA" id="ARBA00022842"/>
    </source>
</evidence>
<accession>A0A0J9RBM6</accession>
<dbReference type="FunFam" id="3.40.50.150:FF:000124">
    <property type="entry name" value="HEN methyltransferase 1"/>
    <property type="match status" value="1"/>
</dbReference>
<dbReference type="Proteomes" id="UP000035880">
    <property type="component" value="Chromosome 2R"/>
</dbReference>
<dbReference type="GO" id="GO:0046872">
    <property type="term" value="F:metal ion binding"/>
    <property type="evidence" value="ECO:0007669"/>
    <property type="project" value="UniProtKB-KW"/>
</dbReference>
<evidence type="ECO:0000256" key="4">
    <source>
        <dbReference type="ARBA" id="ARBA00022603"/>
    </source>
</evidence>
<proteinExistence type="inferred from homology"/>
<evidence type="ECO:0000256" key="5">
    <source>
        <dbReference type="ARBA" id="ARBA00022679"/>
    </source>
</evidence>
<dbReference type="SUPFAM" id="SSF53335">
    <property type="entry name" value="S-adenosyl-L-methionine-dependent methyltransferases"/>
    <property type="match status" value="1"/>
</dbReference>
<keyword evidence="10" id="KW-0943">RNA-mediated gene silencing</keyword>
<comment type="catalytic activity">
    <reaction evidence="12">
        <text>small RNA 3'-end nucleotide + S-adenosyl-L-methionine = small RNA 3'-end 2'-O-methylnucleotide + S-adenosyl-L-homocysteine + H(+)</text>
        <dbReference type="Rhea" id="RHEA:37887"/>
        <dbReference type="Rhea" id="RHEA-COMP:10415"/>
        <dbReference type="Rhea" id="RHEA-COMP:10416"/>
        <dbReference type="ChEBI" id="CHEBI:15378"/>
        <dbReference type="ChEBI" id="CHEBI:57856"/>
        <dbReference type="ChEBI" id="CHEBI:59789"/>
        <dbReference type="ChEBI" id="CHEBI:74896"/>
        <dbReference type="ChEBI" id="CHEBI:74898"/>
        <dbReference type="EC" id="2.1.1.386"/>
    </reaction>
</comment>
<dbReference type="GO" id="GO:0005634">
    <property type="term" value="C:nucleus"/>
    <property type="evidence" value="ECO:0007669"/>
    <property type="project" value="TreeGrafter"/>
</dbReference>
<feature type="region of interest" description="Disordered" evidence="13">
    <location>
        <begin position="354"/>
        <end position="391"/>
    </location>
</feature>
<dbReference type="GO" id="GO:0034587">
    <property type="term" value="P:piRNA processing"/>
    <property type="evidence" value="ECO:0007669"/>
    <property type="project" value="EnsemblMetazoa"/>
</dbReference>
<name>A0A0J9RBM6_DROSI</name>
<evidence type="ECO:0000256" key="7">
    <source>
        <dbReference type="ARBA" id="ARBA00022723"/>
    </source>
</evidence>
<dbReference type="AlphaFoldDB" id="A0A0J9RBM6"/>
<evidence type="ECO:0000256" key="6">
    <source>
        <dbReference type="ARBA" id="ARBA00022691"/>
    </source>
</evidence>
<dbReference type="InterPro" id="IPR026610">
    <property type="entry name" value="Hen1"/>
</dbReference>
<keyword evidence="6" id="KW-0949">S-adenosyl-L-methionine</keyword>
<gene>
    <name evidence="14" type="primary">Dsim\GD15398</name>
    <name evidence="14" type="ORF">Dsimw501_GD15398</name>
</gene>
<evidence type="ECO:0000256" key="10">
    <source>
        <dbReference type="ARBA" id="ARBA00023158"/>
    </source>
</evidence>
<reference evidence="14" key="1">
    <citation type="journal article" date="2013" name="Genome Res.">
        <title>A second-generation assembly of the Drosophila simulans genome provides new insights into patterns of lineage-specific divergence.</title>
        <authorList>
            <person name="Hu T.T."/>
            <person name="Eisen M.B."/>
            <person name="Thornton K.R."/>
            <person name="Andolfatto P."/>
        </authorList>
    </citation>
    <scope>NUCLEOTIDE SEQUENCE [LARGE SCALE GENOMIC DNA]</scope>
    <source>
        <strain evidence="14">W501</strain>
    </source>
</reference>
<comment type="cofactor">
    <cofactor evidence="1">
        <name>Mg(2+)</name>
        <dbReference type="ChEBI" id="CHEBI:18420"/>
    </cofactor>
</comment>
<evidence type="ECO:0000313" key="14">
    <source>
        <dbReference type="EMBL" id="KMY93099.1"/>
    </source>
</evidence>
<evidence type="ECO:0000256" key="1">
    <source>
        <dbReference type="ARBA" id="ARBA00001946"/>
    </source>
</evidence>